<evidence type="ECO:0000313" key="2">
    <source>
        <dbReference type="Proteomes" id="UP001595539"/>
    </source>
</evidence>
<keyword evidence="2" id="KW-1185">Reference proteome</keyword>
<dbReference type="EMBL" id="JBHRXY010000001">
    <property type="protein sequence ID" value="MFC3628201.1"/>
    <property type="molecule type" value="Genomic_DNA"/>
</dbReference>
<gene>
    <name evidence="1" type="ORF">ACFOM8_01940</name>
</gene>
<comment type="caution">
    <text evidence="1">The sequence shown here is derived from an EMBL/GenBank/DDBJ whole genome shotgun (WGS) entry which is preliminary data.</text>
</comment>
<proteinExistence type="predicted"/>
<name>A0ABV7TZJ4_9RHOB</name>
<dbReference type="RefSeq" id="WP_377758795.1">
    <property type="nucleotide sequence ID" value="NZ_JBHRXY010000001.1"/>
</dbReference>
<accession>A0ABV7TZJ4</accession>
<reference evidence="2" key="1">
    <citation type="journal article" date="2019" name="Int. J. Syst. Evol. Microbiol.">
        <title>The Global Catalogue of Microorganisms (GCM) 10K type strain sequencing project: providing services to taxonomists for standard genome sequencing and annotation.</title>
        <authorList>
            <consortium name="The Broad Institute Genomics Platform"/>
            <consortium name="The Broad Institute Genome Sequencing Center for Infectious Disease"/>
            <person name="Wu L."/>
            <person name="Ma J."/>
        </authorList>
    </citation>
    <scope>NUCLEOTIDE SEQUENCE [LARGE SCALE GENOMIC DNA]</scope>
    <source>
        <strain evidence="2">KCTC 42473</strain>
    </source>
</reference>
<evidence type="ECO:0000313" key="1">
    <source>
        <dbReference type="EMBL" id="MFC3628201.1"/>
    </source>
</evidence>
<dbReference type="Proteomes" id="UP001595539">
    <property type="component" value="Unassembled WGS sequence"/>
</dbReference>
<organism evidence="1 2">
    <name type="scientific">Paracoccus angustae</name>
    <dbReference type="NCBI Taxonomy" id="1671480"/>
    <lineage>
        <taxon>Bacteria</taxon>
        <taxon>Pseudomonadati</taxon>
        <taxon>Pseudomonadota</taxon>
        <taxon>Alphaproteobacteria</taxon>
        <taxon>Rhodobacterales</taxon>
        <taxon>Paracoccaceae</taxon>
        <taxon>Paracoccus</taxon>
    </lineage>
</organism>
<sequence length="62" mass="6789">MSDQDIYEALHQAQRLFIGRTAETVHGDTVIKATLKTLSGMQLGILLIEAKAGQTPLPRDPE</sequence>
<protein>
    <submittedName>
        <fullName evidence="1">Uncharacterized protein</fullName>
    </submittedName>
</protein>